<dbReference type="InterPro" id="IPR050490">
    <property type="entry name" value="Bact_solute-bd_prot1"/>
</dbReference>
<dbReference type="CDD" id="cd14748">
    <property type="entry name" value="PBP2_UgpB"/>
    <property type="match status" value="1"/>
</dbReference>
<dbReference type="EMBL" id="RHHQ01000007">
    <property type="protein sequence ID" value="RNB90300.1"/>
    <property type="molecule type" value="Genomic_DNA"/>
</dbReference>
<dbReference type="InterPro" id="IPR006059">
    <property type="entry name" value="SBP"/>
</dbReference>
<evidence type="ECO:0000256" key="6">
    <source>
        <dbReference type="SAM" id="SignalP"/>
    </source>
</evidence>
<dbReference type="OrthoDB" id="9795467at2"/>
<comment type="similarity">
    <text evidence="2">Belongs to the bacterial solute-binding protein 1 family.</text>
</comment>
<dbReference type="Gene3D" id="3.40.190.10">
    <property type="entry name" value="Periplasmic binding protein-like II"/>
    <property type="match status" value="2"/>
</dbReference>
<evidence type="ECO:0000313" key="7">
    <source>
        <dbReference type="EMBL" id="RNB90300.1"/>
    </source>
</evidence>
<dbReference type="GO" id="GO:0030313">
    <property type="term" value="C:cell envelope"/>
    <property type="evidence" value="ECO:0007669"/>
    <property type="project" value="UniProtKB-SubCell"/>
</dbReference>
<dbReference type="SUPFAM" id="SSF53850">
    <property type="entry name" value="Periplasmic binding protein-like II"/>
    <property type="match status" value="1"/>
</dbReference>
<dbReference type="RefSeq" id="WP_122917228.1">
    <property type="nucleotide sequence ID" value="NZ_RHHQ01000007.1"/>
</dbReference>
<evidence type="ECO:0000313" key="8">
    <source>
        <dbReference type="Proteomes" id="UP000271031"/>
    </source>
</evidence>
<organism evidence="7 8">
    <name type="scientific">Brevibacillus fluminis</name>
    <dbReference type="NCBI Taxonomy" id="511487"/>
    <lineage>
        <taxon>Bacteria</taxon>
        <taxon>Bacillati</taxon>
        <taxon>Bacillota</taxon>
        <taxon>Bacilli</taxon>
        <taxon>Bacillales</taxon>
        <taxon>Paenibacillaceae</taxon>
        <taxon>Brevibacillus</taxon>
    </lineage>
</organism>
<dbReference type="PANTHER" id="PTHR43649:SF31">
    <property type="entry name" value="SN-GLYCEROL-3-PHOSPHATE-BINDING PERIPLASMIC PROTEIN UGPB"/>
    <property type="match status" value="1"/>
</dbReference>
<feature type="region of interest" description="Disordered" evidence="5">
    <location>
        <begin position="32"/>
        <end position="52"/>
    </location>
</feature>
<feature type="signal peptide" evidence="6">
    <location>
        <begin position="1"/>
        <end position="25"/>
    </location>
</feature>
<dbReference type="Proteomes" id="UP000271031">
    <property type="component" value="Unassembled WGS sequence"/>
</dbReference>
<proteinExistence type="inferred from homology"/>
<name>A0A3M8DQ95_9BACL</name>
<comment type="caution">
    <text evidence="7">The sequence shown here is derived from an EMBL/GenBank/DDBJ whole genome shotgun (WGS) entry which is preliminary data.</text>
</comment>
<comment type="subcellular location">
    <subcellularLocation>
        <location evidence="1">Cell envelope</location>
    </subcellularLocation>
</comment>
<keyword evidence="4 6" id="KW-0732">Signal</keyword>
<evidence type="ECO:0000256" key="5">
    <source>
        <dbReference type="SAM" id="MobiDB-lite"/>
    </source>
</evidence>
<accession>A0A3M8DQ95</accession>
<reference evidence="7 8" key="1">
    <citation type="submission" date="2018-10" db="EMBL/GenBank/DDBJ databases">
        <title>Phylogenomics of Brevibacillus.</title>
        <authorList>
            <person name="Dunlap C."/>
        </authorList>
    </citation>
    <scope>NUCLEOTIDE SEQUENCE [LARGE SCALE GENOMIC DNA]</scope>
    <source>
        <strain evidence="7 8">JCM 15716</strain>
    </source>
</reference>
<feature type="compositionally biased region" description="Low complexity" evidence="5">
    <location>
        <begin position="42"/>
        <end position="52"/>
    </location>
</feature>
<dbReference type="Pfam" id="PF13416">
    <property type="entry name" value="SBP_bac_8"/>
    <property type="match status" value="1"/>
</dbReference>
<gene>
    <name evidence="7" type="ORF">EDM56_07230</name>
</gene>
<feature type="compositionally biased region" description="Polar residues" evidence="5">
    <location>
        <begin position="32"/>
        <end position="41"/>
    </location>
</feature>
<dbReference type="AlphaFoldDB" id="A0A3M8DQ95"/>
<sequence length="446" mass="48414">MKMAKKAGTLACVLAVGLTTLMTGCATKGAEQQAQPQSSGNSSTQTSAQPASTEPVKLDFWYAVGGAKGKKIEEMVKKFNESHPGIVVKAAYQGSYAENHSKVLAAVAAGNQPDITMVEIASIGAFADAKVLTDLGPYSQGEESKYIDGLMKNSYWKDKLYAVPFNRSTPIMYVNQDMLKAAGLNPEGPKSWDELKSFSSALAKKEGGKNVRYGFSTPVDIWFYEASVFESGGTILSEDGKQVTLDNEAGKAPIALWSKMVKDGSMKNPPGEGYDSWDVAEQDFLNQKVGLIYSTTGSLGELGKNAKFKMGTAFLPANKNFGVPTGGANLVILAKSTDEEKKASWEFLKWMTDTPQTVDWSIASGYMPVTKEAVDSSEMKAFYDKNPNFKVAVDQLQYGYARPMVPGYKELQDVIQKEVQRAMLGQSTPDEAMKAITEKGEKLLKK</sequence>
<keyword evidence="3" id="KW-0813">Transport</keyword>
<feature type="chain" id="PRO_5039186982" evidence="6">
    <location>
        <begin position="26"/>
        <end position="446"/>
    </location>
</feature>
<keyword evidence="8" id="KW-1185">Reference proteome</keyword>
<evidence type="ECO:0000256" key="2">
    <source>
        <dbReference type="ARBA" id="ARBA00008520"/>
    </source>
</evidence>
<evidence type="ECO:0000256" key="3">
    <source>
        <dbReference type="ARBA" id="ARBA00022448"/>
    </source>
</evidence>
<protein>
    <submittedName>
        <fullName evidence="7">ABC transporter substrate-binding protein</fullName>
    </submittedName>
</protein>
<evidence type="ECO:0000256" key="4">
    <source>
        <dbReference type="ARBA" id="ARBA00022729"/>
    </source>
</evidence>
<evidence type="ECO:0000256" key="1">
    <source>
        <dbReference type="ARBA" id="ARBA00004196"/>
    </source>
</evidence>
<dbReference type="PROSITE" id="PS51257">
    <property type="entry name" value="PROKAR_LIPOPROTEIN"/>
    <property type="match status" value="1"/>
</dbReference>
<dbReference type="PANTHER" id="PTHR43649">
    <property type="entry name" value="ARABINOSE-BINDING PROTEIN-RELATED"/>
    <property type="match status" value="1"/>
</dbReference>